<dbReference type="Proteomes" id="UP000683360">
    <property type="component" value="Unassembled WGS sequence"/>
</dbReference>
<feature type="compositionally biased region" description="Polar residues" evidence="2">
    <location>
        <begin position="104"/>
        <end position="119"/>
    </location>
</feature>
<gene>
    <name evidence="4" type="ORF">MEDL_24465</name>
</gene>
<dbReference type="EMBL" id="CAJPWZ010001230">
    <property type="protein sequence ID" value="CAG2210409.1"/>
    <property type="molecule type" value="Genomic_DNA"/>
</dbReference>
<feature type="domain" description="Tantalus-like" evidence="3">
    <location>
        <begin position="1010"/>
        <end position="1048"/>
    </location>
</feature>
<keyword evidence="5" id="KW-1185">Reference proteome</keyword>
<protein>
    <recommendedName>
        <fullName evidence="3">Tantalus-like domain-containing protein</fullName>
    </recommendedName>
</protein>
<feature type="region of interest" description="Disordered" evidence="2">
    <location>
        <begin position="296"/>
        <end position="332"/>
    </location>
</feature>
<accession>A0A8S3RUF2</accession>
<evidence type="ECO:0000313" key="4">
    <source>
        <dbReference type="EMBL" id="CAG2210409.1"/>
    </source>
</evidence>
<sequence length="1115" mass="125620">MNELKLEMDKRDKKRRRSVRLLSQTEEIEKALIDNFEAKYGSVWKDFSPDYVSSRRKSMTGRRSGIHKTLPLPVINDDDLETDDISVHNRFDSPELLRAPDNLSADNSLNGKENTSAVTPNLMVPENDQSSSKTPEEILKMKTPKSYAGQPVKDFSITPDNVEMPFETEFESPDYPEGILIGQNEGIDLYQSPIMSERYSQKGIPVTPKYKKVDNEFRTPCAILRLNDSLPYSPSQPVFSTPSLNLPKSNSETPFSSHSIFDRVENSSVSSPCSLSESEMTESCLDICSETFEKKETANQTAPKQELSSRKLSNKKVNKTENLESSGEKLERERKETSTFLSICKSLASKIVNVVRKSPENDTDKPTENLENTIQDFFPATEVIDTIEDKTHFDVNCETKLVFECEKETCVSDMPLNKTTITKKIEDSANHELLLTVSNKPEKSNNEIINKCNKHVKLKNPQESLGKERTVNKDAESKDTSGMISSHCHTESLSDNNNAKSFTLLKSVGNEKEGKCYLGDFNSNSKQRAVSEKKHESNVQKNVHLLSNDARSERGVVTDNLQIPGQICSNETDHEANKAPKKTAIKKQSKAKRLSIDSHIMPDISSGKLSHDADAKDEKLKKKKSSTARRRSADPVLLARMSEKFGDKAGPSWTCAQQSAVVKEVNEQKKDTSVPSLEEEIPKKKRGRPAKRNSDIGLSKLSKQDPDFIDNKDSTCEINLISDKSKKEEDKNKDNILKGDVPKKKKGRPARRKSADPIMLSHISKDIVCNDDGICLQRSENNEDTHKIDSKNTDINKANISSEVIKVNQRKSRAAGKKSSTSVKLSQIVEEAGDDRTDSGNSFHGSAVVAKDFESVINDNVTSHGINEVDKRGIETEQLAVSETEDPDKNITEREILLNHVNSADFDRIQEFLSMDEEKLIVKSSKSRRRSADTLTLSDSASQSQQSQSQQDGSSDIPLRRTTRIKRRSIEIYQAGDNYQNNELESFSDSPHSQEDNNSPGTSSSGVKAKPARKRKMKEENVEDIYRNKNYKRPDDRVWETIFECPDELKNPDQLLSKKRFKRSIAFESIMPTKIKKRTKKAVDNGWDAKRRKKQQLPDEFVIEKLAELDTIFNS</sequence>
<dbReference type="OrthoDB" id="6163216at2759"/>
<feature type="region of interest" description="Disordered" evidence="2">
    <location>
        <begin position="568"/>
        <end position="635"/>
    </location>
</feature>
<dbReference type="AlphaFoldDB" id="A0A8S3RUF2"/>
<feature type="compositionally biased region" description="Low complexity" evidence="2">
    <location>
        <begin position="938"/>
        <end position="956"/>
    </location>
</feature>
<feature type="compositionally biased region" description="Basic and acidic residues" evidence="2">
    <location>
        <begin position="318"/>
        <end position="332"/>
    </location>
</feature>
<feature type="compositionally biased region" description="Basic and acidic residues" evidence="2">
    <location>
        <begin position="609"/>
        <end position="620"/>
    </location>
</feature>
<feature type="compositionally biased region" description="Basic residues" evidence="2">
    <location>
        <begin position="621"/>
        <end position="630"/>
    </location>
</feature>
<dbReference type="InterPro" id="IPR028149">
    <property type="entry name" value="Tantalus-like"/>
</dbReference>
<feature type="compositionally biased region" description="Basic and acidic residues" evidence="2">
    <location>
        <begin position="465"/>
        <end position="479"/>
    </location>
</feature>
<dbReference type="Pfam" id="PF15386">
    <property type="entry name" value="Tantalus"/>
    <property type="match status" value="1"/>
</dbReference>
<feature type="region of interest" description="Disordered" evidence="2">
    <location>
        <begin position="98"/>
        <end position="135"/>
    </location>
</feature>
<proteinExistence type="predicted"/>
<feature type="region of interest" description="Disordered" evidence="2">
    <location>
        <begin position="462"/>
        <end position="492"/>
    </location>
</feature>
<keyword evidence="1" id="KW-0597">Phosphoprotein</keyword>
<evidence type="ECO:0000256" key="2">
    <source>
        <dbReference type="SAM" id="MobiDB-lite"/>
    </source>
</evidence>
<name>A0A8S3RUF2_MYTED</name>
<feature type="region of interest" description="Disordered" evidence="2">
    <location>
        <begin position="923"/>
        <end position="1021"/>
    </location>
</feature>
<evidence type="ECO:0000259" key="3">
    <source>
        <dbReference type="Pfam" id="PF15386"/>
    </source>
</evidence>
<feature type="region of interest" description="Disordered" evidence="2">
    <location>
        <begin position="664"/>
        <end position="709"/>
    </location>
</feature>
<feature type="region of interest" description="Disordered" evidence="2">
    <location>
        <begin position="725"/>
        <end position="756"/>
    </location>
</feature>
<feature type="compositionally biased region" description="Basic residues" evidence="2">
    <location>
        <begin position="579"/>
        <end position="593"/>
    </location>
</feature>
<feature type="compositionally biased region" description="Polar residues" evidence="2">
    <location>
        <begin position="977"/>
        <end position="1006"/>
    </location>
</feature>
<evidence type="ECO:0000256" key="1">
    <source>
        <dbReference type="ARBA" id="ARBA00022553"/>
    </source>
</evidence>
<reference evidence="4" key="1">
    <citation type="submission" date="2021-03" db="EMBL/GenBank/DDBJ databases">
        <authorList>
            <person name="Bekaert M."/>
        </authorList>
    </citation>
    <scope>NUCLEOTIDE SEQUENCE</scope>
</reference>
<comment type="caution">
    <text evidence="4">The sequence shown here is derived from an EMBL/GenBank/DDBJ whole genome shotgun (WGS) entry which is preliminary data.</text>
</comment>
<feature type="compositionally biased region" description="Basic residues" evidence="2">
    <location>
        <begin position="743"/>
        <end position="752"/>
    </location>
</feature>
<organism evidence="4 5">
    <name type="scientific">Mytilus edulis</name>
    <name type="common">Blue mussel</name>
    <dbReference type="NCBI Taxonomy" id="6550"/>
    <lineage>
        <taxon>Eukaryota</taxon>
        <taxon>Metazoa</taxon>
        <taxon>Spiralia</taxon>
        <taxon>Lophotrochozoa</taxon>
        <taxon>Mollusca</taxon>
        <taxon>Bivalvia</taxon>
        <taxon>Autobranchia</taxon>
        <taxon>Pteriomorphia</taxon>
        <taxon>Mytilida</taxon>
        <taxon>Mytiloidea</taxon>
        <taxon>Mytilidae</taxon>
        <taxon>Mytilinae</taxon>
        <taxon>Mytilus</taxon>
    </lineage>
</organism>
<feature type="compositionally biased region" description="Basic and acidic residues" evidence="2">
    <location>
        <begin position="725"/>
        <end position="742"/>
    </location>
</feature>
<evidence type="ECO:0000313" key="5">
    <source>
        <dbReference type="Proteomes" id="UP000683360"/>
    </source>
</evidence>